<dbReference type="CDD" id="cd00761">
    <property type="entry name" value="Glyco_tranf_GTA_type"/>
    <property type="match status" value="1"/>
</dbReference>
<accession>A0ABS9T8F3</accession>
<proteinExistence type="inferred from homology"/>
<evidence type="ECO:0000313" key="8">
    <source>
        <dbReference type="Proteomes" id="UP001299970"/>
    </source>
</evidence>
<evidence type="ECO:0000313" key="7">
    <source>
        <dbReference type="EMBL" id="MCH6164713.1"/>
    </source>
</evidence>
<keyword evidence="3 7" id="KW-0328">Glycosyltransferase</keyword>
<evidence type="ECO:0000256" key="1">
    <source>
        <dbReference type="ARBA" id="ARBA00004776"/>
    </source>
</evidence>
<dbReference type="InterPro" id="IPR001173">
    <property type="entry name" value="Glyco_trans_2-like"/>
</dbReference>
<evidence type="ECO:0000256" key="4">
    <source>
        <dbReference type="ARBA" id="ARBA00022679"/>
    </source>
</evidence>
<name>A0ABS9T8F3_9PSEU</name>
<dbReference type="InterPro" id="IPR029044">
    <property type="entry name" value="Nucleotide-diphossugar_trans"/>
</dbReference>
<dbReference type="Proteomes" id="UP001299970">
    <property type="component" value="Unassembled WGS sequence"/>
</dbReference>
<dbReference type="RefSeq" id="WP_241034742.1">
    <property type="nucleotide sequence ID" value="NZ_BAAAJF010000009.1"/>
</dbReference>
<evidence type="ECO:0000256" key="5">
    <source>
        <dbReference type="SAM" id="MobiDB-lite"/>
    </source>
</evidence>
<dbReference type="Gene3D" id="3.90.550.10">
    <property type="entry name" value="Spore Coat Polysaccharide Biosynthesis Protein SpsA, Chain A"/>
    <property type="match status" value="1"/>
</dbReference>
<gene>
    <name evidence="7" type="ORF">MMF94_03360</name>
</gene>
<dbReference type="SUPFAM" id="SSF53448">
    <property type="entry name" value="Nucleotide-diphospho-sugar transferases"/>
    <property type="match status" value="1"/>
</dbReference>
<dbReference type="Pfam" id="PF00535">
    <property type="entry name" value="Glycos_transf_2"/>
    <property type="match status" value="1"/>
</dbReference>
<dbReference type="PANTHER" id="PTHR43179:SF12">
    <property type="entry name" value="GALACTOFURANOSYLTRANSFERASE GLFT2"/>
    <property type="match status" value="1"/>
</dbReference>
<dbReference type="EC" id="2.4.-.-" evidence="7"/>
<evidence type="ECO:0000256" key="3">
    <source>
        <dbReference type="ARBA" id="ARBA00022676"/>
    </source>
</evidence>
<evidence type="ECO:0000256" key="2">
    <source>
        <dbReference type="ARBA" id="ARBA00006739"/>
    </source>
</evidence>
<reference evidence="7 8" key="1">
    <citation type="submission" date="2022-03" db="EMBL/GenBank/DDBJ databases">
        <title>Pseudonocardia alaer sp. nov., a novel actinomycete isolated from reed forest soil.</title>
        <authorList>
            <person name="Wang L."/>
        </authorList>
    </citation>
    <scope>NUCLEOTIDE SEQUENCE [LARGE SCALE GENOMIC DNA]</scope>
    <source>
        <strain evidence="7 8">Y-16303</strain>
    </source>
</reference>
<protein>
    <submittedName>
        <fullName evidence="7">Glycosyltransferase</fullName>
        <ecNumber evidence="7">2.4.-.-</ecNumber>
    </submittedName>
</protein>
<organism evidence="7 8">
    <name type="scientific">Pseudonocardia alaniniphila</name>
    <dbReference type="NCBI Taxonomy" id="75291"/>
    <lineage>
        <taxon>Bacteria</taxon>
        <taxon>Bacillati</taxon>
        <taxon>Actinomycetota</taxon>
        <taxon>Actinomycetes</taxon>
        <taxon>Pseudonocardiales</taxon>
        <taxon>Pseudonocardiaceae</taxon>
        <taxon>Pseudonocardia</taxon>
    </lineage>
</organism>
<feature type="region of interest" description="Disordered" evidence="5">
    <location>
        <begin position="400"/>
        <end position="424"/>
    </location>
</feature>
<comment type="pathway">
    <text evidence="1">Cell wall biogenesis; cell wall polysaccharide biosynthesis.</text>
</comment>
<sequence length="424" mass="44586">MSPWNAPHSPTWVGELDRRAAVSNLVVAPHFTAARLLITSSGAPVGIAELPLVGGIARASAVRAAIDVQLGEVPDPPLPPWSDEPLTVVVATRGRASSLERCVRAVLAGDHPDITVLVVDNDPTDDRTAAAVRAIGDPRVRYVLEPRRGASVGRNRGLQEADTEIVAFTDDDTEPDRGWAGRIAGAFAADPALACVSGPVLAASLTSAEEVAADSALAWNKGFERRHYSLDEPPADSAIFPFSPGLFGIGANLAVRAEAARAVGGFDEALGPGSLTYGGEDCEFMVRLILAGHVLGYEPSAWVWHHHRTSPAALRAQLEGYAVGLGGFLTKIALDRRARAVAARRIPAALAQLRRISERESEAGPAMPAGATGVRLRGLVTGPVAYLWGRRVARRAGGRVPPLVAPRRPAPSESLDLTPTGLLL</sequence>
<comment type="caution">
    <text evidence="7">The sequence shown here is derived from an EMBL/GenBank/DDBJ whole genome shotgun (WGS) entry which is preliminary data.</text>
</comment>
<evidence type="ECO:0000259" key="6">
    <source>
        <dbReference type="Pfam" id="PF00535"/>
    </source>
</evidence>
<comment type="similarity">
    <text evidence="2">Belongs to the glycosyltransferase 2 family.</text>
</comment>
<keyword evidence="8" id="KW-1185">Reference proteome</keyword>
<dbReference type="EMBL" id="JAKXMK010000003">
    <property type="protein sequence ID" value="MCH6164713.1"/>
    <property type="molecule type" value="Genomic_DNA"/>
</dbReference>
<feature type="domain" description="Glycosyltransferase 2-like" evidence="6">
    <location>
        <begin position="87"/>
        <end position="197"/>
    </location>
</feature>
<dbReference type="GO" id="GO:0016757">
    <property type="term" value="F:glycosyltransferase activity"/>
    <property type="evidence" value="ECO:0007669"/>
    <property type="project" value="UniProtKB-KW"/>
</dbReference>
<keyword evidence="4 7" id="KW-0808">Transferase</keyword>
<dbReference type="PANTHER" id="PTHR43179">
    <property type="entry name" value="RHAMNOSYLTRANSFERASE WBBL"/>
    <property type="match status" value="1"/>
</dbReference>